<accession>A0A2J5HF35</accession>
<name>A0A2J5HF35_9EURO</name>
<evidence type="ECO:0000313" key="2">
    <source>
        <dbReference type="Proteomes" id="UP000235023"/>
    </source>
</evidence>
<dbReference type="Proteomes" id="UP000235023">
    <property type="component" value="Unassembled WGS sequence"/>
</dbReference>
<reference evidence="2" key="1">
    <citation type="submission" date="2017-12" db="EMBL/GenBank/DDBJ databases">
        <authorList>
            <consortium name="DOE Joint Genome Institute"/>
            <person name="Mondo S.J."/>
            <person name="Kjaerbolling I."/>
            <person name="Vesth T.C."/>
            <person name="Frisvad J.C."/>
            <person name="Nybo J.L."/>
            <person name="Theobald S."/>
            <person name="Kuo A."/>
            <person name="Bowyer P."/>
            <person name="Matsuda Y."/>
            <person name="Lyhne E.K."/>
            <person name="Kogle M.E."/>
            <person name="Clum A."/>
            <person name="Lipzen A."/>
            <person name="Salamov A."/>
            <person name="Ngan C.Y."/>
            <person name="Daum C."/>
            <person name="Chiniquy J."/>
            <person name="Barry K."/>
            <person name="LaButti K."/>
            <person name="Haridas S."/>
            <person name="Simmons B.A."/>
            <person name="Magnuson J.K."/>
            <person name="Mortensen U.H."/>
            <person name="Larsen T.O."/>
            <person name="Grigoriev I.V."/>
            <person name="Baker S.E."/>
            <person name="Andersen M.R."/>
            <person name="Nordberg H.P."/>
            <person name="Cantor M.N."/>
            <person name="Hua S.X."/>
        </authorList>
    </citation>
    <scope>NUCLEOTIDE SEQUENCE [LARGE SCALE GENOMIC DNA]</scope>
    <source>
        <strain evidence="2">IBT 19404</strain>
    </source>
</reference>
<protein>
    <submittedName>
        <fullName evidence="1">Uncharacterized protein</fullName>
    </submittedName>
</protein>
<proteinExistence type="predicted"/>
<sequence>MEKKKKRQREKGDWRMALQGALLVVFVTGMFSLTPTNPFSLATDASILPIVLAREVCGSKFA</sequence>
<gene>
    <name evidence="1" type="ORF">BDW42DRAFT_180755</name>
</gene>
<organism evidence="1 2">
    <name type="scientific">Aspergillus taichungensis</name>
    <dbReference type="NCBI Taxonomy" id="482145"/>
    <lineage>
        <taxon>Eukaryota</taxon>
        <taxon>Fungi</taxon>
        <taxon>Dikarya</taxon>
        <taxon>Ascomycota</taxon>
        <taxon>Pezizomycotina</taxon>
        <taxon>Eurotiomycetes</taxon>
        <taxon>Eurotiomycetidae</taxon>
        <taxon>Eurotiales</taxon>
        <taxon>Aspergillaceae</taxon>
        <taxon>Aspergillus</taxon>
        <taxon>Aspergillus subgen. Circumdati</taxon>
    </lineage>
</organism>
<dbReference type="EMBL" id="KZ559650">
    <property type="protein sequence ID" value="PLN75413.1"/>
    <property type="molecule type" value="Genomic_DNA"/>
</dbReference>
<evidence type="ECO:0000313" key="1">
    <source>
        <dbReference type="EMBL" id="PLN75413.1"/>
    </source>
</evidence>
<keyword evidence="2" id="KW-1185">Reference proteome</keyword>
<dbReference type="AlphaFoldDB" id="A0A2J5HF35"/>